<feature type="chain" id="PRO_5045649173" evidence="1">
    <location>
        <begin position="21"/>
        <end position="353"/>
    </location>
</feature>
<dbReference type="InterPro" id="IPR043749">
    <property type="entry name" value="DUF5694"/>
</dbReference>
<comment type="caution">
    <text evidence="2">The sequence shown here is derived from an EMBL/GenBank/DDBJ whole genome shotgun (WGS) entry which is preliminary data.</text>
</comment>
<gene>
    <name evidence="2" type="ORF">AAD027_03515</name>
</gene>
<organism evidence="2 3">
    <name type="scientific">Pseudoxanthomonas putridarboris</name>
    <dbReference type="NCBI Taxonomy" id="752605"/>
    <lineage>
        <taxon>Bacteria</taxon>
        <taxon>Pseudomonadati</taxon>
        <taxon>Pseudomonadota</taxon>
        <taxon>Gammaproteobacteria</taxon>
        <taxon>Lysobacterales</taxon>
        <taxon>Lysobacteraceae</taxon>
        <taxon>Pseudoxanthomonas</taxon>
    </lineage>
</organism>
<name>A0ABU9IWQ4_9GAMM</name>
<sequence length="353" mass="38411">MGKWFAWLSLGLLPSFPVSAQIDLSTLDDGMAGPRAQVLVLGSVHLSSMPEGFRAESLEPVLDRLAAFKPDVIAIESMPGETCDLMRRHAAVYGEDDVDTYCPDPSAAKAATGLDVPTAIAEAERLLEGGFDSATPAQRRRLAAVFLAAGDNDSALVQWLLLPEAERRAGDGLDETLVAAMRKRERYNNESYQIGSRLAARLGLQHVVPSDDHTGDNLRIRDVQAYGSAIQQAWDGASPEARATREREIALGAKGDMLPLYRLVNSPDYLRIALAADFGAAMAEPSPERYGRQYVAGWEARNLRMAANVRAAFRERPGARVLFIVGASHKPWMDALLGQMLGVDIVDAERILE</sequence>
<evidence type="ECO:0000313" key="2">
    <source>
        <dbReference type="EMBL" id="MEL1263440.1"/>
    </source>
</evidence>
<keyword evidence="3" id="KW-1185">Reference proteome</keyword>
<proteinExistence type="predicted"/>
<dbReference type="RefSeq" id="WP_341724614.1">
    <property type="nucleotide sequence ID" value="NZ_JBBWWT010000001.1"/>
</dbReference>
<feature type="signal peptide" evidence="1">
    <location>
        <begin position="1"/>
        <end position="20"/>
    </location>
</feature>
<protein>
    <submittedName>
        <fullName evidence="2">DUF5694 domain-containing protein</fullName>
    </submittedName>
</protein>
<keyword evidence="1" id="KW-0732">Signal</keyword>
<reference evidence="2 3" key="1">
    <citation type="submission" date="2024-04" db="EMBL/GenBank/DDBJ databases">
        <title>Draft genome sequence of Pseudoxanthomonas putridarboris WD12.</title>
        <authorList>
            <person name="Oh J."/>
        </authorList>
    </citation>
    <scope>NUCLEOTIDE SEQUENCE [LARGE SCALE GENOMIC DNA]</scope>
    <source>
        <strain evidence="2 3">WD12</strain>
    </source>
</reference>
<dbReference type="EMBL" id="JBBWWT010000001">
    <property type="protein sequence ID" value="MEL1263440.1"/>
    <property type="molecule type" value="Genomic_DNA"/>
</dbReference>
<evidence type="ECO:0000313" key="3">
    <source>
        <dbReference type="Proteomes" id="UP001459204"/>
    </source>
</evidence>
<dbReference type="Pfam" id="PF18950">
    <property type="entry name" value="DUF5694"/>
    <property type="match status" value="1"/>
</dbReference>
<dbReference type="Proteomes" id="UP001459204">
    <property type="component" value="Unassembled WGS sequence"/>
</dbReference>
<evidence type="ECO:0000256" key="1">
    <source>
        <dbReference type="SAM" id="SignalP"/>
    </source>
</evidence>
<accession>A0ABU9IWQ4</accession>